<dbReference type="PANTHER" id="PTHR34524">
    <property type="entry name" value="CALCYPHOSIN"/>
    <property type="match status" value="1"/>
</dbReference>
<keyword evidence="3" id="KW-0106">Calcium</keyword>
<dbReference type="SUPFAM" id="SSF47473">
    <property type="entry name" value="EF-hand"/>
    <property type="match status" value="2"/>
</dbReference>
<evidence type="ECO:0000313" key="5">
    <source>
        <dbReference type="EMBL" id="OMJ87184.1"/>
    </source>
</evidence>
<dbReference type="InterPro" id="IPR002048">
    <property type="entry name" value="EF_hand_dom"/>
</dbReference>
<reference evidence="5 6" key="1">
    <citation type="submission" date="2016-11" db="EMBL/GenBank/DDBJ databases">
        <title>The macronuclear genome of Stentor coeruleus: a giant cell with tiny introns.</title>
        <authorList>
            <person name="Slabodnick M."/>
            <person name="Ruby J.G."/>
            <person name="Reiff S.B."/>
            <person name="Swart E.C."/>
            <person name="Gosai S."/>
            <person name="Prabakaran S."/>
            <person name="Witkowska E."/>
            <person name="Larue G.E."/>
            <person name="Fisher S."/>
            <person name="Freeman R.M."/>
            <person name="Gunawardena J."/>
            <person name="Chu W."/>
            <person name="Stover N.A."/>
            <person name="Gregory B.D."/>
            <person name="Nowacki M."/>
            <person name="Derisi J."/>
            <person name="Roy S.W."/>
            <person name="Marshall W.F."/>
            <person name="Sood P."/>
        </authorList>
    </citation>
    <scope>NUCLEOTIDE SEQUENCE [LARGE SCALE GENOMIC DNA]</scope>
    <source>
        <strain evidence="5">WM001</strain>
    </source>
</reference>
<sequence length="476" mass="55229">MLSSDLQLKLFKLFQAVAESELDLEALRLILVKEEGFSTEQVFKSLDFMDKGFITSDDIYKYMMPDEDFTPMSSYLLLKEWDLENKGKLHYQNLIKWILPANSSSPTENPGSFRKSQQILKKLLKTELTYIIQIEKLKHKLFNTKTFTTSTCFNFIDKDSIGYLTIGNIEKFLKKHGICESAYVEALLRRLDRDGDGKISYTEFINIVTPASKVYGNEENFTSIFTTSSPKTQKKRKYKGKSANNKKKKCVSESGVGKFARFLMQQILLEKEMEEKRKWLALRIDFTIGKLFALIDKHNNGAVSIKDLEESLNDLGIVPELNQCYLLFRQYDRNNDNFLVYSDFCDIFTPKTTEYSELLINRAVSNDYANSFSIETLDMIVDAFIVLLNIQSVTEELKQKLYVKSFNVQRIFEKIDMNDLGFLTRGCFRNLLRKYKYYPAERELEGVLVIYDANKDGKITYSKFVQGLCPKSINNM</sequence>
<proteinExistence type="predicted"/>
<dbReference type="AlphaFoldDB" id="A0A1R2CDU1"/>
<dbReference type="InterPro" id="IPR018247">
    <property type="entry name" value="EF_Hand_1_Ca_BS"/>
</dbReference>
<dbReference type="SMART" id="SM00054">
    <property type="entry name" value="EFh"/>
    <property type="match status" value="5"/>
</dbReference>
<dbReference type="PROSITE" id="PS00018">
    <property type="entry name" value="EF_HAND_1"/>
    <property type="match status" value="1"/>
</dbReference>
<dbReference type="Gene3D" id="1.10.238.10">
    <property type="entry name" value="EF-hand"/>
    <property type="match status" value="3"/>
</dbReference>
<keyword evidence="1" id="KW-0479">Metal-binding</keyword>
<accession>A0A1R2CDU1</accession>
<dbReference type="CDD" id="cd00051">
    <property type="entry name" value="EFh"/>
    <property type="match status" value="2"/>
</dbReference>
<feature type="domain" description="EF-hand" evidence="4">
    <location>
        <begin position="283"/>
        <end position="318"/>
    </location>
</feature>
<comment type="caution">
    <text evidence="5">The sequence shown here is derived from an EMBL/GenBank/DDBJ whole genome shotgun (WGS) entry which is preliminary data.</text>
</comment>
<evidence type="ECO:0000256" key="2">
    <source>
        <dbReference type="ARBA" id="ARBA00022737"/>
    </source>
</evidence>
<evidence type="ECO:0000259" key="4">
    <source>
        <dbReference type="PROSITE" id="PS50222"/>
    </source>
</evidence>
<dbReference type="InterPro" id="IPR001751">
    <property type="entry name" value="S100/CaBP7/8-like_CS"/>
</dbReference>
<keyword evidence="2" id="KW-0677">Repeat</keyword>
<keyword evidence="6" id="KW-1185">Reference proteome</keyword>
<dbReference type="Proteomes" id="UP000187209">
    <property type="component" value="Unassembled WGS sequence"/>
</dbReference>
<feature type="domain" description="EF-hand" evidence="4">
    <location>
        <begin position="439"/>
        <end position="474"/>
    </location>
</feature>
<dbReference type="GO" id="GO:0005509">
    <property type="term" value="F:calcium ion binding"/>
    <property type="evidence" value="ECO:0007669"/>
    <property type="project" value="InterPro"/>
</dbReference>
<dbReference type="InterPro" id="IPR051581">
    <property type="entry name" value="Ca-bind"/>
</dbReference>
<dbReference type="InterPro" id="IPR011992">
    <property type="entry name" value="EF-hand-dom_pair"/>
</dbReference>
<dbReference type="PROSITE" id="PS00303">
    <property type="entry name" value="S100_CABP"/>
    <property type="match status" value="1"/>
</dbReference>
<evidence type="ECO:0000256" key="1">
    <source>
        <dbReference type="ARBA" id="ARBA00022723"/>
    </source>
</evidence>
<dbReference type="PROSITE" id="PS50222">
    <property type="entry name" value="EF_HAND_2"/>
    <property type="match status" value="4"/>
</dbReference>
<dbReference type="OrthoDB" id="311026at2759"/>
<protein>
    <recommendedName>
        <fullName evidence="4">EF-hand domain-containing protein</fullName>
    </recommendedName>
</protein>
<gene>
    <name evidence="5" type="ORF">SteCoe_11107</name>
</gene>
<dbReference type="Pfam" id="PF13499">
    <property type="entry name" value="EF-hand_7"/>
    <property type="match status" value="2"/>
</dbReference>
<feature type="domain" description="EF-hand" evidence="4">
    <location>
        <begin position="319"/>
        <end position="354"/>
    </location>
</feature>
<dbReference type="PANTHER" id="PTHR34524:SF6">
    <property type="entry name" value="CALCYPHOSINE LIKE"/>
    <property type="match status" value="1"/>
</dbReference>
<dbReference type="EMBL" id="MPUH01000183">
    <property type="protein sequence ID" value="OMJ87184.1"/>
    <property type="molecule type" value="Genomic_DNA"/>
</dbReference>
<organism evidence="5 6">
    <name type="scientific">Stentor coeruleus</name>
    <dbReference type="NCBI Taxonomy" id="5963"/>
    <lineage>
        <taxon>Eukaryota</taxon>
        <taxon>Sar</taxon>
        <taxon>Alveolata</taxon>
        <taxon>Ciliophora</taxon>
        <taxon>Postciliodesmatophora</taxon>
        <taxon>Heterotrichea</taxon>
        <taxon>Heterotrichida</taxon>
        <taxon>Stentoridae</taxon>
        <taxon>Stentor</taxon>
    </lineage>
</organism>
<evidence type="ECO:0000256" key="3">
    <source>
        <dbReference type="ARBA" id="ARBA00022837"/>
    </source>
</evidence>
<feature type="domain" description="EF-hand" evidence="4">
    <location>
        <begin position="179"/>
        <end position="214"/>
    </location>
</feature>
<evidence type="ECO:0000313" key="6">
    <source>
        <dbReference type="Proteomes" id="UP000187209"/>
    </source>
</evidence>
<name>A0A1R2CDU1_9CILI</name>